<evidence type="ECO:0000313" key="3">
    <source>
        <dbReference type="EMBL" id="RPA81032.1"/>
    </source>
</evidence>
<evidence type="ECO:0000259" key="2">
    <source>
        <dbReference type="Pfam" id="PF26082"/>
    </source>
</evidence>
<evidence type="ECO:0000313" key="4">
    <source>
        <dbReference type="Proteomes" id="UP000275078"/>
    </source>
</evidence>
<feature type="domain" description="Oxidoreductase acuF-like C2H2 type zinc-finger" evidence="2">
    <location>
        <begin position="405"/>
        <end position="432"/>
    </location>
</feature>
<dbReference type="Proteomes" id="UP000275078">
    <property type="component" value="Unassembled WGS sequence"/>
</dbReference>
<dbReference type="Pfam" id="PF26082">
    <property type="entry name" value="zf-C2H2_AcuF"/>
    <property type="match status" value="1"/>
</dbReference>
<feature type="compositionally biased region" description="Low complexity" evidence="1">
    <location>
        <begin position="207"/>
        <end position="216"/>
    </location>
</feature>
<accession>A0A3N4I4K3</accession>
<evidence type="ECO:0000256" key="1">
    <source>
        <dbReference type="SAM" id="MobiDB-lite"/>
    </source>
</evidence>
<dbReference type="OrthoDB" id="20872at2759"/>
<dbReference type="PANTHER" id="PTHR35391">
    <property type="entry name" value="C2H2-TYPE DOMAIN-CONTAINING PROTEIN-RELATED"/>
    <property type="match status" value="1"/>
</dbReference>
<name>A0A3N4I4K3_ASCIM</name>
<organism evidence="3 4">
    <name type="scientific">Ascobolus immersus RN42</name>
    <dbReference type="NCBI Taxonomy" id="1160509"/>
    <lineage>
        <taxon>Eukaryota</taxon>
        <taxon>Fungi</taxon>
        <taxon>Dikarya</taxon>
        <taxon>Ascomycota</taxon>
        <taxon>Pezizomycotina</taxon>
        <taxon>Pezizomycetes</taxon>
        <taxon>Pezizales</taxon>
        <taxon>Ascobolaceae</taxon>
        <taxon>Ascobolus</taxon>
    </lineage>
</organism>
<feature type="region of interest" description="Disordered" evidence="1">
    <location>
        <begin position="1"/>
        <end position="28"/>
    </location>
</feature>
<dbReference type="AlphaFoldDB" id="A0A3N4I4K3"/>
<sequence>MDQAQEEPIIAPESTAPNAAFESREGTDPRKFPIGLSYKRCSKLFQGILRHMKTAASSSEDPVTNELHMQPYEDLLENYRRFTLWSNNVGACHIVNKNYTISLDYRLREAKYYNTTVLSFLQNLEKVLLEADEIVVYSDSDTFRGCQGSTNQATGIGADFDLSARDVLESQNEIQQLEGLLELWDLSDEGLTAADLGLSDHDDGSSEKGSSGSWDGVEPTTCTPRITPLARLIRSVDNIVNCLYSLQLRKPANIDRHLNNEYRNPVGFYKEFDIRNVKDAYPQLDGRVAERLGELVTKRRGILDYRRQHHERLSSMGPIHDDTDGLVEIEQSVAGGSIRYAPTSRTKATTLLPEILDEEQIPNVNYECDTASDFSESSAASSEATKNNVLKFPRRPKDASGNPLQYFVCPICHLAQHITTEHSWRKHVLKDIGPYVCTFPDCSTPMEFFRSRKEWFQHESMFHRGVWHCNTNGHPMYENDSRFIQHIQEFHAMTLDHLQLQASASLFRRPNESVTGTCPFCSHTSERLEKHVGRHLELIAFRALGSLEEEDDVSDQELFYSDSDSVKTAGVELGTSELASPVETAQAGVELAASKTEYISIIPLTISALEQYKQACETIRPMRECKPEIIQLGVSFESSMAIYRDTVGVLLAPLSFPVEELETYLNTERILSLWSPYHHKWTEHLGKNSPIYRELIKLLFHEIKDFVLVDLKLSKYCRPRWNLKQADGTFDTLIAARFATTTWPQIRVRIKAGKLHTRLEKIEHTVQRIQEMVSAHILARKSTQQY</sequence>
<keyword evidence="4" id="KW-1185">Reference proteome</keyword>
<proteinExistence type="predicted"/>
<dbReference type="InterPro" id="IPR058925">
    <property type="entry name" value="zf-C2H2_AcuF"/>
</dbReference>
<reference evidence="3 4" key="1">
    <citation type="journal article" date="2018" name="Nat. Ecol. Evol.">
        <title>Pezizomycetes genomes reveal the molecular basis of ectomycorrhizal truffle lifestyle.</title>
        <authorList>
            <person name="Murat C."/>
            <person name="Payen T."/>
            <person name="Noel B."/>
            <person name="Kuo A."/>
            <person name="Morin E."/>
            <person name="Chen J."/>
            <person name="Kohler A."/>
            <person name="Krizsan K."/>
            <person name="Balestrini R."/>
            <person name="Da Silva C."/>
            <person name="Montanini B."/>
            <person name="Hainaut M."/>
            <person name="Levati E."/>
            <person name="Barry K.W."/>
            <person name="Belfiori B."/>
            <person name="Cichocki N."/>
            <person name="Clum A."/>
            <person name="Dockter R.B."/>
            <person name="Fauchery L."/>
            <person name="Guy J."/>
            <person name="Iotti M."/>
            <person name="Le Tacon F."/>
            <person name="Lindquist E.A."/>
            <person name="Lipzen A."/>
            <person name="Malagnac F."/>
            <person name="Mello A."/>
            <person name="Molinier V."/>
            <person name="Miyauchi S."/>
            <person name="Poulain J."/>
            <person name="Riccioni C."/>
            <person name="Rubini A."/>
            <person name="Sitrit Y."/>
            <person name="Splivallo R."/>
            <person name="Traeger S."/>
            <person name="Wang M."/>
            <person name="Zifcakova L."/>
            <person name="Wipf D."/>
            <person name="Zambonelli A."/>
            <person name="Paolocci F."/>
            <person name="Nowrousian M."/>
            <person name="Ottonello S."/>
            <person name="Baldrian P."/>
            <person name="Spatafora J.W."/>
            <person name="Henrissat B."/>
            <person name="Nagy L.G."/>
            <person name="Aury J.M."/>
            <person name="Wincker P."/>
            <person name="Grigoriev I.V."/>
            <person name="Bonfante P."/>
            <person name="Martin F.M."/>
        </authorList>
    </citation>
    <scope>NUCLEOTIDE SEQUENCE [LARGE SCALE GENOMIC DNA]</scope>
    <source>
        <strain evidence="3 4">RN42</strain>
    </source>
</reference>
<dbReference type="PANTHER" id="PTHR35391:SF7">
    <property type="entry name" value="C2H2-TYPE DOMAIN-CONTAINING PROTEIN"/>
    <property type="match status" value="1"/>
</dbReference>
<dbReference type="EMBL" id="ML119683">
    <property type="protein sequence ID" value="RPA81032.1"/>
    <property type="molecule type" value="Genomic_DNA"/>
</dbReference>
<feature type="region of interest" description="Disordered" evidence="1">
    <location>
        <begin position="197"/>
        <end position="220"/>
    </location>
</feature>
<gene>
    <name evidence="3" type="ORF">BJ508DRAFT_415053</name>
</gene>
<protein>
    <recommendedName>
        <fullName evidence="2">Oxidoreductase acuF-like C2H2 type zinc-finger domain-containing protein</fullName>
    </recommendedName>
</protein>